<proteinExistence type="predicted"/>
<feature type="region of interest" description="Disordered" evidence="3">
    <location>
        <begin position="59"/>
        <end position="83"/>
    </location>
</feature>
<protein>
    <submittedName>
        <fullName evidence="6">CBS domain-containing protein</fullName>
    </submittedName>
</protein>
<dbReference type="InterPro" id="IPR000644">
    <property type="entry name" value="CBS_dom"/>
</dbReference>
<feature type="compositionally biased region" description="Polar residues" evidence="3">
    <location>
        <begin position="60"/>
        <end position="70"/>
    </location>
</feature>
<dbReference type="Pfam" id="PF00571">
    <property type="entry name" value="CBS"/>
    <property type="match status" value="2"/>
</dbReference>
<keyword evidence="1 2" id="KW-0129">CBS domain</keyword>
<comment type="caution">
    <text evidence="6">The sequence shown here is derived from an EMBL/GenBank/DDBJ whole genome shotgun (WGS) entry which is preliminary data.</text>
</comment>
<dbReference type="SMART" id="SM00116">
    <property type="entry name" value="CBS"/>
    <property type="match status" value="2"/>
</dbReference>
<feature type="domain" description="CBS" evidence="5">
    <location>
        <begin position="10"/>
        <end position="70"/>
    </location>
</feature>
<dbReference type="RefSeq" id="WP_345509754.1">
    <property type="nucleotide sequence ID" value="NZ_BAAAXD010000004.1"/>
</dbReference>
<dbReference type="SUPFAM" id="SSF54631">
    <property type="entry name" value="CBS-domain pair"/>
    <property type="match status" value="1"/>
</dbReference>
<dbReference type="Gene3D" id="3.10.580.10">
    <property type="entry name" value="CBS-domain"/>
    <property type="match status" value="1"/>
</dbReference>
<dbReference type="EMBL" id="JBHMCG010000052">
    <property type="protein sequence ID" value="MFB9573006.1"/>
    <property type="molecule type" value="Genomic_DNA"/>
</dbReference>
<evidence type="ECO:0000313" key="7">
    <source>
        <dbReference type="Proteomes" id="UP001589710"/>
    </source>
</evidence>
<dbReference type="InterPro" id="IPR051257">
    <property type="entry name" value="Diverse_CBS-Domain"/>
</dbReference>
<dbReference type="CDD" id="cd04586">
    <property type="entry name" value="CBS_pair_BON_assoc"/>
    <property type="match status" value="1"/>
</dbReference>
<evidence type="ECO:0000259" key="4">
    <source>
        <dbReference type="PROSITE" id="PS50914"/>
    </source>
</evidence>
<dbReference type="PIRSF" id="PIRSF036990">
    <property type="entry name" value="UCP036990_CBS_BON"/>
    <property type="match status" value="1"/>
</dbReference>
<feature type="domain" description="BON" evidence="4">
    <location>
        <begin position="140"/>
        <end position="208"/>
    </location>
</feature>
<dbReference type="PROSITE" id="PS51371">
    <property type="entry name" value="CBS"/>
    <property type="match status" value="2"/>
</dbReference>
<evidence type="ECO:0000256" key="2">
    <source>
        <dbReference type="PROSITE-ProRule" id="PRU00703"/>
    </source>
</evidence>
<dbReference type="InterPro" id="IPR017080">
    <property type="entry name" value="UCP036990_CBS_BON"/>
</dbReference>
<dbReference type="InterPro" id="IPR046342">
    <property type="entry name" value="CBS_dom_sf"/>
</dbReference>
<dbReference type="Pfam" id="PF04972">
    <property type="entry name" value="BON"/>
    <property type="match status" value="1"/>
</dbReference>
<dbReference type="Proteomes" id="UP001589710">
    <property type="component" value="Unassembled WGS sequence"/>
</dbReference>
<keyword evidence="7" id="KW-1185">Reference proteome</keyword>
<evidence type="ECO:0000256" key="3">
    <source>
        <dbReference type="SAM" id="MobiDB-lite"/>
    </source>
</evidence>
<evidence type="ECO:0000256" key="1">
    <source>
        <dbReference type="ARBA" id="ARBA00023122"/>
    </source>
</evidence>
<dbReference type="InterPro" id="IPR007055">
    <property type="entry name" value="BON_dom"/>
</dbReference>
<dbReference type="PROSITE" id="PS50914">
    <property type="entry name" value="BON"/>
    <property type="match status" value="1"/>
</dbReference>
<gene>
    <name evidence="6" type="ORF">ACFFTL_11885</name>
</gene>
<feature type="domain" description="CBS" evidence="5">
    <location>
        <begin position="86"/>
        <end position="142"/>
    </location>
</feature>
<organism evidence="6 7">
    <name type="scientific">Streptomyces yanii</name>
    <dbReference type="NCBI Taxonomy" id="78510"/>
    <lineage>
        <taxon>Bacteria</taxon>
        <taxon>Bacillati</taxon>
        <taxon>Actinomycetota</taxon>
        <taxon>Actinomycetes</taxon>
        <taxon>Kitasatosporales</taxon>
        <taxon>Streptomycetaceae</taxon>
        <taxon>Streptomyces</taxon>
    </lineage>
</organism>
<dbReference type="PANTHER" id="PTHR43080">
    <property type="entry name" value="CBS DOMAIN-CONTAINING PROTEIN CBSX3, MITOCHONDRIAL"/>
    <property type="match status" value="1"/>
</dbReference>
<evidence type="ECO:0000313" key="6">
    <source>
        <dbReference type="EMBL" id="MFB9573006.1"/>
    </source>
</evidence>
<accession>A0ABV5R6L8</accession>
<dbReference type="Gene3D" id="3.30.1340.30">
    <property type="match status" value="1"/>
</dbReference>
<reference evidence="6 7" key="1">
    <citation type="submission" date="2024-09" db="EMBL/GenBank/DDBJ databases">
        <authorList>
            <person name="Sun Q."/>
            <person name="Mori K."/>
        </authorList>
    </citation>
    <scope>NUCLEOTIDE SEQUENCE [LARGE SCALE GENOMIC DNA]</scope>
    <source>
        <strain evidence="6 7">JCM 3331</strain>
    </source>
</reference>
<dbReference type="PANTHER" id="PTHR43080:SF29">
    <property type="entry name" value="OS02G0818000 PROTEIN"/>
    <property type="match status" value="1"/>
</dbReference>
<name>A0ABV5R6L8_9ACTN</name>
<evidence type="ECO:0000259" key="5">
    <source>
        <dbReference type="PROSITE" id="PS51371"/>
    </source>
</evidence>
<sequence>MKHITVGDLMTDEVVSVVSANSFKDVAKLLAQHNISGLPVLDNEDRVVGVISESDLLVRQTGTEPATRTSPEGAGRPAATTAGEVMSSPAVTVLADETVSGAARLMKRRGLERLPVVDEEGRLIGIVTRRDLLGLFLRPDAEIRRRVVEDVLVATMGLRADAVAVHVVDGVVTLEGELERQSEIPVLIRLTEQLDGVVAVMSHLTTRFDNGRLRPPERTAHPMW</sequence>